<keyword evidence="2" id="KW-1185">Reference proteome</keyword>
<proteinExistence type="predicted"/>
<gene>
    <name evidence="1" type="ORF">K460DRAFT_401976</name>
</gene>
<dbReference type="Proteomes" id="UP000800039">
    <property type="component" value="Unassembled WGS sequence"/>
</dbReference>
<comment type="caution">
    <text evidence="1">The sequence shown here is derived from an EMBL/GenBank/DDBJ whole genome shotgun (WGS) entry which is preliminary data.</text>
</comment>
<name>A0A9P4GVD4_9PLEO</name>
<dbReference type="AlphaFoldDB" id="A0A9P4GVD4"/>
<dbReference type="RefSeq" id="XP_040794542.1">
    <property type="nucleotide sequence ID" value="XM_040936484.1"/>
</dbReference>
<evidence type="ECO:0000313" key="1">
    <source>
        <dbReference type="EMBL" id="KAF1851979.1"/>
    </source>
</evidence>
<accession>A0A9P4GVD4</accession>
<dbReference type="GeneID" id="63853734"/>
<organism evidence="1 2">
    <name type="scientific">Cucurbitaria berberidis CBS 394.84</name>
    <dbReference type="NCBI Taxonomy" id="1168544"/>
    <lineage>
        <taxon>Eukaryota</taxon>
        <taxon>Fungi</taxon>
        <taxon>Dikarya</taxon>
        <taxon>Ascomycota</taxon>
        <taxon>Pezizomycotina</taxon>
        <taxon>Dothideomycetes</taxon>
        <taxon>Pleosporomycetidae</taxon>
        <taxon>Pleosporales</taxon>
        <taxon>Pleosporineae</taxon>
        <taxon>Cucurbitariaceae</taxon>
        <taxon>Cucurbitaria</taxon>
    </lineage>
</organism>
<dbReference type="EMBL" id="ML976614">
    <property type="protein sequence ID" value="KAF1851979.1"/>
    <property type="molecule type" value="Genomic_DNA"/>
</dbReference>
<evidence type="ECO:0000313" key="2">
    <source>
        <dbReference type="Proteomes" id="UP000800039"/>
    </source>
</evidence>
<dbReference type="OrthoDB" id="66964at2759"/>
<protein>
    <submittedName>
        <fullName evidence="1">Uncharacterized protein</fullName>
    </submittedName>
</protein>
<sequence length="309" mass="33541">MLPPVDPVVLQRNPNFEVLYKDLCSRKLNPNGSTRDTKKQRVHDEIRKSLTTARTNLLASQILIDSLSDLPSKAAHLPPDLHPCIETVTAQLNGQVASSDREILSGDIALFLDALGPISAALSTQLNHTASLLCTIADPQHQISTTSLPAKATALQNEATHDLPHALAEAHVTLTTITSTLLATHLALLETSIRILEQTQHGALSRHAKSSAELVRARAQVLGLQAKMHALTHAPPAEYIAALKAFKKALGSGERALRDREGIARREMEVYEKAGGKGMRDLARRKEGLVREIERVEGEVGKLEVGRAK</sequence>
<reference evidence="1" key="1">
    <citation type="submission" date="2020-01" db="EMBL/GenBank/DDBJ databases">
        <authorList>
            <consortium name="DOE Joint Genome Institute"/>
            <person name="Haridas S."/>
            <person name="Albert R."/>
            <person name="Binder M."/>
            <person name="Bloem J."/>
            <person name="Labutti K."/>
            <person name="Salamov A."/>
            <person name="Andreopoulos B."/>
            <person name="Baker S.E."/>
            <person name="Barry K."/>
            <person name="Bills G."/>
            <person name="Bluhm B.H."/>
            <person name="Cannon C."/>
            <person name="Castanera R."/>
            <person name="Culley D.E."/>
            <person name="Daum C."/>
            <person name="Ezra D."/>
            <person name="Gonzalez J.B."/>
            <person name="Henrissat B."/>
            <person name="Kuo A."/>
            <person name="Liang C."/>
            <person name="Lipzen A."/>
            <person name="Lutzoni F."/>
            <person name="Magnuson J."/>
            <person name="Mondo S."/>
            <person name="Nolan M."/>
            <person name="Ohm R."/>
            <person name="Pangilinan J."/>
            <person name="Park H.-J."/>
            <person name="Ramirez L."/>
            <person name="Alfaro M."/>
            <person name="Sun H."/>
            <person name="Tritt A."/>
            <person name="Yoshinaga Y."/>
            <person name="Zwiers L.-H."/>
            <person name="Turgeon B.G."/>
            <person name="Goodwin S.B."/>
            <person name="Spatafora J.W."/>
            <person name="Crous P.W."/>
            <person name="Grigoriev I.V."/>
        </authorList>
    </citation>
    <scope>NUCLEOTIDE SEQUENCE</scope>
    <source>
        <strain evidence="1">CBS 394.84</strain>
    </source>
</reference>